<dbReference type="PANTHER" id="PTHR32468">
    <property type="entry name" value="CATION/H + ANTIPORTER"/>
    <property type="match status" value="1"/>
</dbReference>
<accession>A0ABR2MLN9</accession>
<keyword evidence="8 13" id="KW-1133">Transmembrane helix</keyword>
<evidence type="ECO:0000256" key="13">
    <source>
        <dbReference type="SAM" id="Phobius"/>
    </source>
</evidence>
<dbReference type="InterPro" id="IPR006153">
    <property type="entry name" value="Cation/H_exchanger_TM"/>
</dbReference>
<feature type="region of interest" description="Disordered" evidence="12">
    <location>
        <begin position="1"/>
        <end position="21"/>
    </location>
</feature>
<evidence type="ECO:0000313" key="15">
    <source>
        <dbReference type="EMBL" id="KAK8965037.1"/>
    </source>
</evidence>
<feature type="transmembrane region" description="Helical" evidence="13">
    <location>
        <begin position="251"/>
        <end position="269"/>
    </location>
</feature>
<evidence type="ECO:0000256" key="10">
    <source>
        <dbReference type="ARBA" id="ARBA00023136"/>
    </source>
</evidence>
<feature type="transmembrane region" description="Helical" evidence="13">
    <location>
        <begin position="352"/>
        <end position="372"/>
    </location>
</feature>
<evidence type="ECO:0000256" key="4">
    <source>
        <dbReference type="ARBA" id="ARBA00022448"/>
    </source>
</evidence>
<dbReference type="InterPro" id="IPR050794">
    <property type="entry name" value="CPA2_transporter"/>
</dbReference>
<evidence type="ECO:0000313" key="16">
    <source>
        <dbReference type="Proteomes" id="UP001412067"/>
    </source>
</evidence>
<comment type="caution">
    <text evidence="15">The sequence shown here is derived from an EMBL/GenBank/DDBJ whole genome shotgun (WGS) entry which is preliminary data.</text>
</comment>
<evidence type="ECO:0000256" key="3">
    <source>
        <dbReference type="ARBA" id="ARBA00004141"/>
    </source>
</evidence>
<evidence type="ECO:0000256" key="11">
    <source>
        <dbReference type="ARBA" id="ARBA00038341"/>
    </source>
</evidence>
<evidence type="ECO:0000256" key="7">
    <source>
        <dbReference type="ARBA" id="ARBA00022958"/>
    </source>
</evidence>
<comment type="subcellular location">
    <subcellularLocation>
        <location evidence="3">Membrane</location>
        <topology evidence="3">Multi-pass membrane protein</topology>
    </subcellularLocation>
    <subcellularLocation>
        <location evidence="2">Plastid</location>
        <location evidence="2">Chloroplast envelope</location>
    </subcellularLocation>
</comment>
<feature type="transmembrane region" description="Helical" evidence="13">
    <location>
        <begin position="218"/>
        <end position="239"/>
    </location>
</feature>
<evidence type="ECO:0000256" key="2">
    <source>
        <dbReference type="ARBA" id="ARBA00004119"/>
    </source>
</evidence>
<keyword evidence="9" id="KW-0406">Ion transport</keyword>
<feature type="transmembrane region" description="Helical" evidence="13">
    <location>
        <begin position="187"/>
        <end position="206"/>
    </location>
</feature>
<sequence length="392" mass="43810">MREEGKEDADEAIAEGGNARSQASKFSGEHFKLYEYNGEYQECGKGDVYCHEEPKSHLYSEIILGPSLFWRIRGFTDTLFQKVSIIVLEAFSEFGHLMFLFFVCLELKLDSFFRTWQRATCITFFETLFSGLLGVGLSSFLWSMVAHDDIKMTFRLFMVVNISFTAFLVLARILVELEMLTTELGSLHMCIAALYDGFIWILLALLPHLSGSGIMSVWVFINSLVFITTTVIIVHFLLVKIARCCQNNERIRVGRVLTTVIAIIVIDIINSLISIQALFGGFLVGILVPGNGPFIEGLANRLEDLIFIIILPLFFLSSGLKTNVTSIINGTSWALLALVISCACVGKSGSTIITSLIVKVHFCEAIFLGFLMNTKELVEFIMLNIGKELQVN</sequence>
<evidence type="ECO:0000256" key="1">
    <source>
        <dbReference type="ARBA" id="ARBA00003198"/>
    </source>
</evidence>
<comment type="function">
    <text evidence="1">May function as sodium-coupled metabolite transporter across the chloroplast envelope.</text>
</comment>
<feature type="transmembrane region" description="Helical" evidence="13">
    <location>
        <begin position="83"/>
        <end position="107"/>
    </location>
</feature>
<name>A0ABR2MLN9_9ASPA</name>
<gene>
    <name evidence="15" type="primary">CHX19</name>
    <name evidence="15" type="ORF">KSP40_PGU015501</name>
</gene>
<dbReference type="Pfam" id="PF00999">
    <property type="entry name" value="Na_H_Exchanger"/>
    <property type="match status" value="1"/>
</dbReference>
<evidence type="ECO:0000256" key="12">
    <source>
        <dbReference type="SAM" id="MobiDB-lite"/>
    </source>
</evidence>
<feature type="domain" description="Cation/H+ exchanger transmembrane" evidence="14">
    <location>
        <begin position="62"/>
        <end position="391"/>
    </location>
</feature>
<dbReference type="Proteomes" id="UP001412067">
    <property type="component" value="Unassembled WGS sequence"/>
</dbReference>
<evidence type="ECO:0000256" key="8">
    <source>
        <dbReference type="ARBA" id="ARBA00022989"/>
    </source>
</evidence>
<keyword evidence="16" id="KW-1185">Reference proteome</keyword>
<dbReference type="PANTHER" id="PTHR32468:SF0">
    <property type="entry name" value="K(+)_H(+) ANTIPORTER 1"/>
    <property type="match status" value="1"/>
</dbReference>
<dbReference type="InterPro" id="IPR038770">
    <property type="entry name" value="Na+/solute_symporter_sf"/>
</dbReference>
<protein>
    <submittedName>
        <fullName evidence="15">Cation/H(+) antiporter 19</fullName>
    </submittedName>
</protein>
<keyword evidence="6 13" id="KW-0812">Transmembrane</keyword>
<feature type="compositionally biased region" description="Acidic residues" evidence="12">
    <location>
        <begin position="1"/>
        <end position="13"/>
    </location>
</feature>
<evidence type="ECO:0000256" key="9">
    <source>
        <dbReference type="ARBA" id="ARBA00023065"/>
    </source>
</evidence>
<feature type="transmembrane region" description="Helical" evidence="13">
    <location>
        <begin position="302"/>
        <end position="320"/>
    </location>
</feature>
<feature type="transmembrane region" description="Helical" evidence="13">
    <location>
        <begin position="119"/>
        <end position="142"/>
    </location>
</feature>
<keyword evidence="5" id="KW-0633">Potassium transport</keyword>
<evidence type="ECO:0000256" key="6">
    <source>
        <dbReference type="ARBA" id="ARBA00022692"/>
    </source>
</evidence>
<organism evidence="15 16">
    <name type="scientific">Platanthera guangdongensis</name>
    <dbReference type="NCBI Taxonomy" id="2320717"/>
    <lineage>
        <taxon>Eukaryota</taxon>
        <taxon>Viridiplantae</taxon>
        <taxon>Streptophyta</taxon>
        <taxon>Embryophyta</taxon>
        <taxon>Tracheophyta</taxon>
        <taxon>Spermatophyta</taxon>
        <taxon>Magnoliopsida</taxon>
        <taxon>Liliopsida</taxon>
        <taxon>Asparagales</taxon>
        <taxon>Orchidaceae</taxon>
        <taxon>Orchidoideae</taxon>
        <taxon>Orchideae</taxon>
        <taxon>Orchidinae</taxon>
        <taxon>Platanthera</taxon>
    </lineage>
</organism>
<proteinExistence type="inferred from homology"/>
<comment type="similarity">
    <text evidence="11">Belongs to the monovalent cation:proton antiporter 2 (CPA2) transporter (TC 2.A.37) family. CHX (TC 2.A.37.4) subfamily.</text>
</comment>
<evidence type="ECO:0000259" key="14">
    <source>
        <dbReference type="Pfam" id="PF00999"/>
    </source>
</evidence>
<feature type="transmembrane region" description="Helical" evidence="13">
    <location>
        <begin position="154"/>
        <end position="175"/>
    </location>
</feature>
<evidence type="ECO:0000256" key="5">
    <source>
        <dbReference type="ARBA" id="ARBA00022538"/>
    </source>
</evidence>
<keyword evidence="10 13" id="KW-0472">Membrane</keyword>
<keyword evidence="4" id="KW-0813">Transport</keyword>
<reference evidence="15 16" key="1">
    <citation type="journal article" date="2022" name="Nat. Plants">
        <title>Genomes of leafy and leafless Platanthera orchids illuminate the evolution of mycoheterotrophy.</title>
        <authorList>
            <person name="Li M.H."/>
            <person name="Liu K.W."/>
            <person name="Li Z."/>
            <person name="Lu H.C."/>
            <person name="Ye Q.L."/>
            <person name="Zhang D."/>
            <person name="Wang J.Y."/>
            <person name="Li Y.F."/>
            <person name="Zhong Z.M."/>
            <person name="Liu X."/>
            <person name="Yu X."/>
            <person name="Liu D.K."/>
            <person name="Tu X.D."/>
            <person name="Liu B."/>
            <person name="Hao Y."/>
            <person name="Liao X.Y."/>
            <person name="Jiang Y.T."/>
            <person name="Sun W.H."/>
            <person name="Chen J."/>
            <person name="Chen Y.Q."/>
            <person name="Ai Y."/>
            <person name="Zhai J.W."/>
            <person name="Wu S.S."/>
            <person name="Zhou Z."/>
            <person name="Hsiao Y.Y."/>
            <person name="Wu W.L."/>
            <person name="Chen Y.Y."/>
            <person name="Lin Y.F."/>
            <person name="Hsu J.L."/>
            <person name="Li C.Y."/>
            <person name="Wang Z.W."/>
            <person name="Zhao X."/>
            <person name="Zhong W.Y."/>
            <person name="Ma X.K."/>
            <person name="Ma L."/>
            <person name="Huang J."/>
            <person name="Chen G.Z."/>
            <person name="Huang M.Z."/>
            <person name="Huang L."/>
            <person name="Peng D.H."/>
            <person name="Luo Y.B."/>
            <person name="Zou S.Q."/>
            <person name="Chen S.P."/>
            <person name="Lan S."/>
            <person name="Tsai W.C."/>
            <person name="Van de Peer Y."/>
            <person name="Liu Z.J."/>
        </authorList>
    </citation>
    <scope>NUCLEOTIDE SEQUENCE [LARGE SCALE GENOMIC DNA]</scope>
    <source>
        <strain evidence="15">Lor288</strain>
    </source>
</reference>
<feature type="transmembrane region" description="Helical" evidence="13">
    <location>
        <begin position="275"/>
        <end position="295"/>
    </location>
</feature>
<dbReference type="EMBL" id="JBBWWR010000006">
    <property type="protein sequence ID" value="KAK8965037.1"/>
    <property type="molecule type" value="Genomic_DNA"/>
</dbReference>
<dbReference type="Gene3D" id="1.20.1530.20">
    <property type="match status" value="1"/>
</dbReference>
<keyword evidence="7" id="KW-0630">Potassium</keyword>